<evidence type="ECO:0000313" key="5">
    <source>
        <dbReference type="EMBL" id="KAG6373451.1"/>
    </source>
</evidence>
<dbReference type="CDD" id="cd09241">
    <property type="entry name" value="BRO1_ScRim20-like"/>
    <property type="match status" value="1"/>
</dbReference>
<keyword evidence="6" id="KW-1185">Reference proteome</keyword>
<comment type="caution">
    <text evidence="5">The sequence shown here is derived from an EMBL/GenBank/DDBJ whole genome shotgun (WGS) entry which is preliminary data.</text>
</comment>
<accession>A0A8I2YK70</accession>
<dbReference type="Gene3D" id="1.20.140.50">
    <property type="entry name" value="alix/aip1 like domains"/>
    <property type="match status" value="1"/>
</dbReference>
<dbReference type="GO" id="GO:0005768">
    <property type="term" value="C:endosome"/>
    <property type="evidence" value="ECO:0007669"/>
    <property type="project" value="TreeGrafter"/>
</dbReference>
<dbReference type="Proteomes" id="UP000683000">
    <property type="component" value="Unassembled WGS sequence"/>
</dbReference>
<reference evidence="5" key="1">
    <citation type="submission" date="2021-03" db="EMBL/GenBank/DDBJ databases">
        <title>Evolutionary innovations through gain and loss of genes in the ectomycorrhizal Boletales.</title>
        <authorList>
            <person name="Wu G."/>
            <person name="Miyauchi S."/>
            <person name="Morin E."/>
            <person name="Yang Z.-L."/>
            <person name="Xu J."/>
            <person name="Martin F.M."/>
        </authorList>
    </citation>
    <scope>NUCLEOTIDE SEQUENCE</scope>
    <source>
        <strain evidence="5">BR01</strain>
    </source>
</reference>
<dbReference type="OrthoDB" id="64867at2759"/>
<gene>
    <name evidence="5" type="ORF">JVT61DRAFT_6604</name>
</gene>
<proteinExistence type="inferred from homology"/>
<evidence type="ECO:0000256" key="3">
    <source>
        <dbReference type="SAM" id="MobiDB-lite"/>
    </source>
</evidence>
<dbReference type="InterPro" id="IPR025304">
    <property type="entry name" value="ALIX_V_dom"/>
</dbReference>
<feature type="compositionally biased region" description="Pro residues" evidence="3">
    <location>
        <begin position="764"/>
        <end position="774"/>
    </location>
</feature>
<dbReference type="Pfam" id="PF03097">
    <property type="entry name" value="BRO1"/>
    <property type="match status" value="1"/>
</dbReference>
<dbReference type="EMBL" id="JAGFBS010000022">
    <property type="protein sequence ID" value="KAG6373451.1"/>
    <property type="molecule type" value="Genomic_DNA"/>
</dbReference>
<dbReference type="PROSITE" id="PS51180">
    <property type="entry name" value="BRO1"/>
    <property type="match status" value="1"/>
</dbReference>
<protein>
    <submittedName>
        <fullName evidence="5">Putative pH-response regulator</fullName>
    </submittedName>
</protein>
<sequence length="774" mass="87288">MPNHLHLPFKKSYPAHIRQRVRDYLDDHTQDHPDVYKQDIAHWDALRAPCIAHDVRNDAVSAFVSYHAQLVFVLIKLPSDIGLEFSYAHVFAPSSSVPVTLRSLTFERAATLFNLAALYSQFAASEDRSSPDGLKRTTLAYQNAAGTFAFLRASALPKLVIPPDAEECPADLTTSFIHSLEFLMLAQAQECAWQRAVADHYKNSLVAKLAAGVASLYATSLDSVRSASPQVREKLPPTWIPHLEIKQRHFRAAAQYRKSIDDLEANNYGDELRRLMDAEAEAKQGYNLARRSTLSPAVVQDIKSLLDILQKNLARAERDNDLIYHKDIPSSSALPPIQDVIMVQGNILPGLSDPKSVVDDSRVPFRELLSWGAREADNIYNDNKQTLIKERITDFAKELDNEIDQTLRSLNLPSSLEALERPIGLPPSLLKKAEEVGSEQGPERIETCLEHVELSARRALAVLDEAMDVLDGEASEDEAARKEKQERYRSILTEATKSDEVVRQKWREWEKHILQLALDKAELESLVPSSTISTVGKTQATGSQTQVHARALRSLLESLDDIRHSRGELVSRAQRRGEVDNIRSRIVAAAGRFDGEVEITPAMFTDVSDEELAKYDRFIQGLVEGQKEQKGLLEAIRSTNEKFLSSRKEDTSVKEREQALRNLDLSYTKYREITRNLEEGLKFYNDMANILTRFKEACRIWSHGRSQEAQSFYRKFSSMSIQEPSVIEQASVEEPLTPTETPRRQKLVANLPSLHSAEWQTEELPPPPPSSKSR</sequence>
<feature type="region of interest" description="Disordered" evidence="3">
    <location>
        <begin position="750"/>
        <end position="774"/>
    </location>
</feature>
<dbReference type="PANTHER" id="PTHR23030">
    <property type="entry name" value="PCD6 INTERACTING PROTEIN-RELATED"/>
    <property type="match status" value="1"/>
</dbReference>
<keyword evidence="2" id="KW-0175">Coiled coil</keyword>
<dbReference type="PANTHER" id="PTHR23030:SF39">
    <property type="entry name" value="PROGRAMMED CELL DEATH 6-INTERACTING PROTEIN"/>
    <property type="match status" value="1"/>
</dbReference>
<dbReference type="Gene3D" id="1.20.120.560">
    <property type="entry name" value="alix/aip1 in complex with the ypdl late domain"/>
    <property type="match status" value="1"/>
</dbReference>
<evidence type="ECO:0000259" key="4">
    <source>
        <dbReference type="PROSITE" id="PS51180"/>
    </source>
</evidence>
<organism evidence="5 6">
    <name type="scientific">Boletus reticuloceps</name>
    <dbReference type="NCBI Taxonomy" id="495285"/>
    <lineage>
        <taxon>Eukaryota</taxon>
        <taxon>Fungi</taxon>
        <taxon>Dikarya</taxon>
        <taxon>Basidiomycota</taxon>
        <taxon>Agaricomycotina</taxon>
        <taxon>Agaricomycetes</taxon>
        <taxon>Agaricomycetidae</taxon>
        <taxon>Boletales</taxon>
        <taxon>Boletineae</taxon>
        <taxon>Boletaceae</taxon>
        <taxon>Boletoideae</taxon>
        <taxon>Boletus</taxon>
    </lineage>
</organism>
<feature type="coiled-coil region" evidence="2">
    <location>
        <begin position="299"/>
        <end position="326"/>
    </location>
</feature>
<name>A0A8I2YK70_9AGAM</name>
<dbReference type="Pfam" id="PF13949">
    <property type="entry name" value="ALIX_LYPXL_bnd"/>
    <property type="match status" value="1"/>
</dbReference>
<evidence type="ECO:0000256" key="2">
    <source>
        <dbReference type="SAM" id="Coils"/>
    </source>
</evidence>
<evidence type="ECO:0000313" key="6">
    <source>
        <dbReference type="Proteomes" id="UP000683000"/>
    </source>
</evidence>
<dbReference type="SMART" id="SM01041">
    <property type="entry name" value="BRO1"/>
    <property type="match status" value="1"/>
</dbReference>
<dbReference type="InterPro" id="IPR004328">
    <property type="entry name" value="BRO1_dom"/>
</dbReference>
<evidence type="ECO:0000256" key="1">
    <source>
        <dbReference type="ARBA" id="ARBA00038154"/>
    </source>
</evidence>
<dbReference type="Gene3D" id="1.25.40.280">
    <property type="entry name" value="alix/aip1 like domains"/>
    <property type="match status" value="1"/>
</dbReference>
<comment type="similarity">
    <text evidence="1">Belongs to the palA/RIM20 family.</text>
</comment>
<dbReference type="AlphaFoldDB" id="A0A8I2YK70"/>
<feature type="domain" description="BRO1" evidence="4">
    <location>
        <begin position="3"/>
        <end position="403"/>
    </location>
</feature>
<dbReference type="InterPro" id="IPR038499">
    <property type="entry name" value="BRO1_sf"/>
</dbReference>